<dbReference type="InParanoid" id="A0A1E7FMM1"/>
<gene>
    <name evidence="2" type="ORF">FRACYDRAFT_267997</name>
</gene>
<dbReference type="OrthoDB" id="410301at2759"/>
<feature type="compositionally biased region" description="Basic residues" evidence="1">
    <location>
        <begin position="1"/>
        <end position="12"/>
    </location>
</feature>
<evidence type="ECO:0000313" key="3">
    <source>
        <dbReference type="Proteomes" id="UP000095751"/>
    </source>
</evidence>
<protein>
    <submittedName>
        <fullName evidence="2">Uncharacterized protein</fullName>
    </submittedName>
</protein>
<proteinExistence type="predicted"/>
<dbReference type="KEGG" id="fcy:FRACYDRAFT_267997"/>
<sequence>MGKSKNKKRNGTKNKNNDNKYPSVVGPDLFLLLQGRLFEKNVALIFCGETHHDAIEITRNTPPGQVSK</sequence>
<evidence type="ECO:0000313" key="2">
    <source>
        <dbReference type="EMBL" id="OEU19325.1"/>
    </source>
</evidence>
<dbReference type="AlphaFoldDB" id="A0A1E7FMM1"/>
<dbReference type="EMBL" id="KV784355">
    <property type="protein sequence ID" value="OEU19325.1"/>
    <property type="molecule type" value="Genomic_DNA"/>
</dbReference>
<accession>A0A1E7FMM1</accession>
<reference evidence="2 3" key="1">
    <citation type="submission" date="2016-09" db="EMBL/GenBank/DDBJ databases">
        <title>Extensive genetic diversity and differential bi-allelic expression allows diatom success in the polar Southern Ocean.</title>
        <authorList>
            <consortium name="DOE Joint Genome Institute"/>
            <person name="Mock T."/>
            <person name="Otillar R.P."/>
            <person name="Strauss J."/>
            <person name="Dupont C."/>
            <person name="Frickenhaus S."/>
            <person name="Maumus F."/>
            <person name="Mcmullan M."/>
            <person name="Sanges R."/>
            <person name="Schmutz J."/>
            <person name="Toseland A."/>
            <person name="Valas R."/>
            <person name="Veluchamy A."/>
            <person name="Ward B.J."/>
            <person name="Allen A."/>
            <person name="Barry K."/>
            <person name="Falciatore A."/>
            <person name="Ferrante M."/>
            <person name="Fortunato A.E."/>
            <person name="Gloeckner G."/>
            <person name="Gruber A."/>
            <person name="Hipkin R."/>
            <person name="Janech M."/>
            <person name="Kroth P."/>
            <person name="Leese F."/>
            <person name="Lindquist E."/>
            <person name="Lyon B.R."/>
            <person name="Martin J."/>
            <person name="Mayer C."/>
            <person name="Parker M."/>
            <person name="Quesneville H."/>
            <person name="Raymond J."/>
            <person name="Uhlig C."/>
            <person name="Valentin K.U."/>
            <person name="Worden A.Z."/>
            <person name="Armbrust E.V."/>
            <person name="Bowler C."/>
            <person name="Green B."/>
            <person name="Moulton V."/>
            <person name="Van Oosterhout C."/>
            <person name="Grigoriev I."/>
        </authorList>
    </citation>
    <scope>NUCLEOTIDE SEQUENCE [LARGE SCALE GENOMIC DNA]</scope>
    <source>
        <strain evidence="2 3">CCMP1102</strain>
    </source>
</reference>
<keyword evidence="3" id="KW-1185">Reference proteome</keyword>
<dbReference type="Proteomes" id="UP000095751">
    <property type="component" value="Unassembled WGS sequence"/>
</dbReference>
<organism evidence="2 3">
    <name type="scientific">Fragilariopsis cylindrus CCMP1102</name>
    <dbReference type="NCBI Taxonomy" id="635003"/>
    <lineage>
        <taxon>Eukaryota</taxon>
        <taxon>Sar</taxon>
        <taxon>Stramenopiles</taxon>
        <taxon>Ochrophyta</taxon>
        <taxon>Bacillariophyta</taxon>
        <taxon>Bacillariophyceae</taxon>
        <taxon>Bacillariophycidae</taxon>
        <taxon>Bacillariales</taxon>
        <taxon>Bacillariaceae</taxon>
        <taxon>Fragilariopsis</taxon>
    </lineage>
</organism>
<feature type="region of interest" description="Disordered" evidence="1">
    <location>
        <begin position="1"/>
        <end position="22"/>
    </location>
</feature>
<evidence type="ECO:0000256" key="1">
    <source>
        <dbReference type="SAM" id="MobiDB-lite"/>
    </source>
</evidence>
<name>A0A1E7FMM1_9STRA</name>